<protein>
    <submittedName>
        <fullName evidence="1">NRDE family protein</fullName>
    </submittedName>
</protein>
<reference evidence="1 2" key="1">
    <citation type="submission" date="2019-07" db="EMBL/GenBank/DDBJ databases">
        <title>The pathways for chlorine oxyanion respiration interact through the shared metabolite chlorate.</title>
        <authorList>
            <person name="Barnum T.P."/>
            <person name="Cheng Y."/>
            <person name="Hill K.A."/>
            <person name="Lucas L.N."/>
            <person name="Carlson H.K."/>
            <person name="Coates J.D."/>
        </authorList>
    </citation>
    <scope>NUCLEOTIDE SEQUENCE [LARGE SCALE GENOMIC DNA]</scope>
    <source>
        <strain evidence="1">UCB</strain>
    </source>
</reference>
<dbReference type="PANTHER" id="PTHR17985">
    <property type="entry name" value="SER/THR-RICH PROTEIN T10 IN DGCR REGION"/>
    <property type="match status" value="1"/>
</dbReference>
<name>A0A558B6H3_9GAMM</name>
<evidence type="ECO:0000313" key="1">
    <source>
        <dbReference type="EMBL" id="TVT32108.1"/>
    </source>
</evidence>
<dbReference type="AlphaFoldDB" id="A0A558B6H3"/>
<dbReference type="RefSeq" id="WP_273134055.1">
    <property type="nucleotide sequence ID" value="NZ_VMRX01000034.1"/>
</dbReference>
<evidence type="ECO:0000313" key="2">
    <source>
        <dbReference type="Proteomes" id="UP000319142"/>
    </source>
</evidence>
<dbReference type="PANTHER" id="PTHR17985:SF8">
    <property type="entry name" value="TRANSPORT AND GOLGI ORGANIZATION PROTEIN 2 HOMOLOG"/>
    <property type="match status" value="1"/>
</dbReference>
<dbReference type="Pfam" id="PF05742">
    <property type="entry name" value="TANGO2"/>
    <property type="match status" value="1"/>
</dbReference>
<dbReference type="EMBL" id="VMRX01000034">
    <property type="protein sequence ID" value="TVT32108.1"/>
    <property type="molecule type" value="Genomic_DNA"/>
</dbReference>
<dbReference type="InterPro" id="IPR008551">
    <property type="entry name" value="TANGO2"/>
</dbReference>
<organism evidence="1 2">
    <name type="scientific">Marinobacter vinifirmus</name>
    <dbReference type="NCBI Taxonomy" id="355591"/>
    <lineage>
        <taxon>Bacteria</taxon>
        <taxon>Pseudomonadati</taxon>
        <taxon>Pseudomonadota</taxon>
        <taxon>Gammaproteobacteria</taxon>
        <taxon>Pseudomonadales</taxon>
        <taxon>Marinobacteraceae</taxon>
        <taxon>Marinobacter</taxon>
    </lineage>
</organism>
<proteinExistence type="predicted"/>
<accession>A0A558B6H3</accession>
<sequence>MCLIAFAVGQNPRFPLVVAANRDEFFRRPTAGMDWWQDSHGQKVLAGRDLESGGTWLAISPDGQVAAVTNVREGSTESGRHSRGELPLLALARPREELQHHLNSEPGRYAGFNLVSLAGSGGWYYSNRDAHPGRQVFRGMYGLSNHLLQTPWPKLLRLRTAVGHCVEQAGGDAGALHQQLIPLLQDNSPAPDHELPDTGVGIETERFLSAPFVTGEHYGTRATTVVTVSREGEIHVTEQSWGPFGAALERRQFSWQR</sequence>
<dbReference type="Proteomes" id="UP000319142">
    <property type="component" value="Unassembled WGS sequence"/>
</dbReference>
<comment type="caution">
    <text evidence="1">The sequence shown here is derived from an EMBL/GenBank/DDBJ whole genome shotgun (WGS) entry which is preliminary data.</text>
</comment>
<gene>
    <name evidence="1" type="ORF">FHK81_12635</name>
</gene>